<dbReference type="InterPro" id="IPR004107">
    <property type="entry name" value="Integrase_SAM-like_N"/>
</dbReference>
<name>A0A5M8RZA4_9BACI</name>
<dbReference type="InterPro" id="IPR002104">
    <property type="entry name" value="Integrase_catalytic"/>
</dbReference>
<evidence type="ECO:0000313" key="9">
    <source>
        <dbReference type="Proteomes" id="UP000324326"/>
    </source>
</evidence>
<proteinExistence type="inferred from homology"/>
<dbReference type="PANTHER" id="PTHR30349">
    <property type="entry name" value="PHAGE INTEGRASE-RELATED"/>
    <property type="match status" value="1"/>
</dbReference>
<evidence type="ECO:0000259" key="7">
    <source>
        <dbReference type="PROSITE" id="PS51900"/>
    </source>
</evidence>
<dbReference type="Proteomes" id="UP000324326">
    <property type="component" value="Unassembled WGS sequence"/>
</dbReference>
<dbReference type="GO" id="GO:0006310">
    <property type="term" value="P:DNA recombination"/>
    <property type="evidence" value="ECO:0007669"/>
    <property type="project" value="UniProtKB-KW"/>
</dbReference>
<gene>
    <name evidence="8" type="ORF">DX927_00015</name>
</gene>
<dbReference type="InterPro" id="IPR013762">
    <property type="entry name" value="Integrase-like_cat_sf"/>
</dbReference>
<dbReference type="PROSITE" id="PS51900">
    <property type="entry name" value="CB"/>
    <property type="match status" value="1"/>
</dbReference>
<dbReference type="Gene3D" id="1.10.150.130">
    <property type="match status" value="1"/>
</dbReference>
<dbReference type="Pfam" id="PF02899">
    <property type="entry name" value="Phage_int_SAM_1"/>
    <property type="match status" value="1"/>
</dbReference>
<feature type="domain" description="Core-binding (CB)" evidence="7">
    <location>
        <begin position="11"/>
        <end position="120"/>
    </location>
</feature>
<evidence type="ECO:0000256" key="5">
    <source>
        <dbReference type="PROSITE-ProRule" id="PRU01248"/>
    </source>
</evidence>
<dbReference type="InterPro" id="IPR044068">
    <property type="entry name" value="CB"/>
</dbReference>
<evidence type="ECO:0000256" key="1">
    <source>
        <dbReference type="ARBA" id="ARBA00008857"/>
    </source>
</evidence>
<dbReference type="GO" id="GO:0003677">
    <property type="term" value="F:DNA binding"/>
    <property type="evidence" value="ECO:0007669"/>
    <property type="project" value="UniProtKB-UniRule"/>
</dbReference>
<protein>
    <submittedName>
        <fullName evidence="8">Integrase</fullName>
    </submittedName>
</protein>
<evidence type="ECO:0000256" key="2">
    <source>
        <dbReference type="ARBA" id="ARBA00022908"/>
    </source>
</evidence>
<evidence type="ECO:0000259" key="6">
    <source>
        <dbReference type="PROSITE" id="PS51898"/>
    </source>
</evidence>
<dbReference type="InterPro" id="IPR011010">
    <property type="entry name" value="DNA_brk_join_enz"/>
</dbReference>
<organism evidence="8 9">
    <name type="scientific">Bacillus swezeyi</name>
    <dbReference type="NCBI Taxonomy" id="1925020"/>
    <lineage>
        <taxon>Bacteria</taxon>
        <taxon>Bacillati</taxon>
        <taxon>Bacillota</taxon>
        <taxon>Bacilli</taxon>
        <taxon>Bacillales</taxon>
        <taxon>Bacillaceae</taxon>
        <taxon>Bacillus</taxon>
    </lineage>
</organism>
<feature type="domain" description="Tyr recombinase" evidence="6">
    <location>
        <begin position="142"/>
        <end position="326"/>
    </location>
</feature>
<dbReference type="Gene3D" id="1.10.443.10">
    <property type="entry name" value="Intergrase catalytic core"/>
    <property type="match status" value="1"/>
</dbReference>
<reference evidence="8 9" key="1">
    <citation type="submission" date="2018-08" db="EMBL/GenBank/DDBJ databases">
        <title>Bacillus phenotypic plasticity.</title>
        <authorList>
            <person name="Hurtado E."/>
        </authorList>
    </citation>
    <scope>NUCLEOTIDE SEQUENCE [LARGE SCALE GENOMIC DNA]</scope>
    <source>
        <strain evidence="8 9">427</strain>
    </source>
</reference>
<keyword evidence="4" id="KW-0233">DNA recombination</keyword>
<evidence type="ECO:0000256" key="3">
    <source>
        <dbReference type="ARBA" id="ARBA00023125"/>
    </source>
</evidence>
<dbReference type="InterPro" id="IPR050090">
    <property type="entry name" value="Tyrosine_recombinase_XerCD"/>
</dbReference>
<dbReference type="EMBL" id="QSND01000001">
    <property type="protein sequence ID" value="KAA6452653.1"/>
    <property type="molecule type" value="Genomic_DNA"/>
</dbReference>
<comment type="caution">
    <text evidence="8">The sequence shown here is derived from an EMBL/GenBank/DDBJ whole genome shotgun (WGS) entry which is preliminary data.</text>
</comment>
<evidence type="ECO:0000256" key="4">
    <source>
        <dbReference type="ARBA" id="ARBA00023172"/>
    </source>
</evidence>
<dbReference type="AlphaFoldDB" id="A0A5M8RZA4"/>
<dbReference type="SUPFAM" id="SSF56349">
    <property type="entry name" value="DNA breaking-rejoining enzymes"/>
    <property type="match status" value="1"/>
</dbReference>
<dbReference type="GO" id="GO:0015074">
    <property type="term" value="P:DNA integration"/>
    <property type="evidence" value="ECO:0007669"/>
    <property type="project" value="UniProtKB-KW"/>
</dbReference>
<dbReference type="PANTHER" id="PTHR30349:SF64">
    <property type="entry name" value="PROPHAGE INTEGRASE INTD-RELATED"/>
    <property type="match status" value="1"/>
</dbReference>
<sequence length="364" mass="42359">MGAEVKLIREYTVFDDIMAYLKEKDSEGSAGNIKGFDRKKKKKSKYGLVSNTAVSYLSDIKQFFWFYCKTQIEFLKEEHLSFKRSDVLAFKHYLQHDKNAANTTINRKMAAIKSLHAELKRLYPTYVDDNAFFNIKRSKEIKKTRANTSQIQAEAICDNLFIYEKQKPLLKKLFGYFLLRSSYRISAALEVRWRDIEMSTENPDWYRVTVIDKGAKLCTTGIHRVFYEQLLELRHEKTKDTDRVFEGLSEDAFRASFKRSLKRLGISEDSGISPHSFKGVGITEVFEATGKDYRAAMKQGNHSKFDTTLRYLKDETDISQTAGIIMDEELDMSILKRITKEEFLSFFTQCDKQTLRKALQFFSG</sequence>
<dbReference type="PROSITE" id="PS51898">
    <property type="entry name" value="TYR_RECOMBINASE"/>
    <property type="match status" value="1"/>
</dbReference>
<evidence type="ECO:0000313" key="8">
    <source>
        <dbReference type="EMBL" id="KAA6452653.1"/>
    </source>
</evidence>
<dbReference type="CDD" id="cd00397">
    <property type="entry name" value="DNA_BRE_C"/>
    <property type="match status" value="1"/>
</dbReference>
<dbReference type="InterPro" id="IPR010998">
    <property type="entry name" value="Integrase_recombinase_N"/>
</dbReference>
<comment type="similarity">
    <text evidence="1">Belongs to the 'phage' integrase family.</text>
</comment>
<keyword evidence="2" id="KW-0229">DNA integration</keyword>
<accession>A0A5M8RZA4</accession>
<keyword evidence="3 5" id="KW-0238">DNA-binding</keyword>
<dbReference type="RefSeq" id="WP_148959360.1">
    <property type="nucleotide sequence ID" value="NZ_QSND01000001.1"/>
</dbReference>